<gene>
    <name evidence="4" type="ORF">BJP36_05265</name>
</gene>
<feature type="domain" description="Effector-associated" evidence="3">
    <location>
        <begin position="7"/>
        <end position="98"/>
    </location>
</feature>
<evidence type="ECO:0000259" key="3">
    <source>
        <dbReference type="Pfam" id="PF19961"/>
    </source>
</evidence>
<evidence type="ECO:0000256" key="1">
    <source>
        <dbReference type="SAM" id="Phobius"/>
    </source>
</evidence>
<proteinExistence type="predicted"/>
<protein>
    <submittedName>
        <fullName evidence="4">NACHT domain-containing protein</fullName>
    </submittedName>
</protein>
<feature type="domain" description="NACHT" evidence="2">
    <location>
        <begin position="182"/>
        <end position="335"/>
    </location>
</feature>
<feature type="transmembrane region" description="Helical" evidence="1">
    <location>
        <begin position="455"/>
        <end position="475"/>
    </location>
</feature>
<dbReference type="Pfam" id="PF05729">
    <property type="entry name" value="NACHT"/>
    <property type="match status" value="1"/>
</dbReference>
<accession>A0A1D9FVW5</accession>
<evidence type="ECO:0000259" key="2">
    <source>
        <dbReference type="Pfam" id="PF05729"/>
    </source>
</evidence>
<dbReference type="Proteomes" id="UP000176944">
    <property type="component" value="Chromosome"/>
</dbReference>
<keyword evidence="1" id="KW-0472">Membrane</keyword>
<dbReference type="InterPro" id="IPR027417">
    <property type="entry name" value="P-loop_NTPase"/>
</dbReference>
<name>A0A1D9FVW5_MOOP1</name>
<dbReference type="Gene3D" id="3.40.50.300">
    <property type="entry name" value="P-loop containing nucleotide triphosphate hydrolases"/>
    <property type="match status" value="1"/>
</dbReference>
<organism evidence="4 5">
    <name type="scientific">Moorena producens (strain JHB)</name>
    <dbReference type="NCBI Taxonomy" id="1454205"/>
    <lineage>
        <taxon>Bacteria</taxon>
        <taxon>Bacillati</taxon>
        <taxon>Cyanobacteriota</taxon>
        <taxon>Cyanophyceae</taxon>
        <taxon>Coleofasciculales</taxon>
        <taxon>Coleofasciculaceae</taxon>
        <taxon>Moorena</taxon>
    </lineage>
</organism>
<dbReference type="EMBL" id="CP017708">
    <property type="protein sequence ID" value="AOY79414.2"/>
    <property type="molecule type" value="Genomic_DNA"/>
</dbReference>
<keyword evidence="1" id="KW-0812">Transmembrane</keyword>
<feature type="transmembrane region" description="Helical" evidence="1">
    <location>
        <begin position="578"/>
        <end position="603"/>
    </location>
</feature>
<keyword evidence="1" id="KW-1133">Transmembrane helix</keyword>
<dbReference type="InterPro" id="IPR007111">
    <property type="entry name" value="NACHT_NTPase"/>
</dbReference>
<dbReference type="Pfam" id="PF19961">
    <property type="entry name" value="EAD8"/>
    <property type="match status" value="1"/>
</dbReference>
<feature type="transmembrane region" description="Helical" evidence="1">
    <location>
        <begin position="624"/>
        <end position="647"/>
    </location>
</feature>
<dbReference type="InterPro" id="IPR045437">
    <property type="entry name" value="EAD8"/>
</dbReference>
<evidence type="ECO:0000313" key="4">
    <source>
        <dbReference type="EMBL" id="AOY79414.2"/>
    </source>
</evidence>
<dbReference type="SUPFAM" id="SSF52540">
    <property type="entry name" value="P-loop containing nucleoside triphosphate hydrolases"/>
    <property type="match status" value="1"/>
</dbReference>
<feature type="transmembrane region" description="Helical" evidence="1">
    <location>
        <begin position="550"/>
        <end position="572"/>
    </location>
</feature>
<dbReference type="AlphaFoldDB" id="A0A1D9FVW5"/>
<evidence type="ECO:0000313" key="5">
    <source>
        <dbReference type="Proteomes" id="UP000176944"/>
    </source>
</evidence>
<reference evidence="5" key="1">
    <citation type="submission" date="2016-10" db="EMBL/GenBank/DDBJ databases">
        <title>Comparative genomics uncovers the prolific and rare metabolic potential of the cyanobacterial genus Moorea.</title>
        <authorList>
            <person name="Leao T."/>
            <person name="Castelao G."/>
            <person name="Korobeynikov A."/>
            <person name="Monroe E.A."/>
            <person name="Podell S."/>
            <person name="Glukhov E."/>
            <person name="Allen E."/>
            <person name="Gerwick W.H."/>
            <person name="Gerwick L."/>
        </authorList>
    </citation>
    <scope>NUCLEOTIDE SEQUENCE [LARGE SCALE GENOMIC DNA]</scope>
    <source>
        <strain evidence="5">JHB</strain>
    </source>
</reference>
<feature type="transmembrane region" description="Helical" evidence="1">
    <location>
        <begin position="495"/>
        <end position="512"/>
    </location>
</feature>
<feature type="transmembrane region" description="Helical" evidence="1">
    <location>
        <begin position="653"/>
        <end position="672"/>
    </location>
</feature>
<sequence>MTISRETHRELLDLLRPHMRTARERQAYLQRALGMDSPVLNRLDYSGTVDAFITDMVDKLVRFGRIPSGQPALCALLEEIREGVGTDQKDRIDRLLQQIRQELNNTQPNPSSKERSWFLEQFKSVLKSKFDRIQLRNERNEIRLELKTLNLIQPNDEYEFYGSSTDIYTIPALFSEELPVRLILGEPGVGKTTALLKLAECYFKRASNDVNNVNLKLPAYFDLSRWNNQEKPLYDWLIKELDTLYRVESEDAKRWLNKQDMILFFDGLNEVENAHQSDCVREINNFIDKYRRTYIVVCCRIQDYLNINELLKPEQITYFQVQLMQEEQINDYLASHGQTGVDLKERLQDNNLLQDLARTPLMLNIMTQIEIENLPSTGDLEQRRQKLIDAYVNQSFQNFRQKPIKPWLRWLKYNEDQAKPWLKWLAQHMESSTFLIEEMQPKWLDESQKKTYRNLVVWWNGIFFGLLFGVGYGAILHYYLLHLSPQTESSLEKGILFGMIQGLITGTVASYFQNSPEQKIETYVPLTKFSLKTYWQQIIKNISATITRRAVIGMGISIFSVCSAIMPTLFQFKLTEAVTIGLILGSFFGIVTLITLSIDASFVPESNTNKTAKPNQGIRDLFNLAFKIIIISTVSIYLVYTIILLIIDKLDLIMLILGLGFAVITGLVTSIAHSTGRSYRFHYVLRLVLVIDDCIPINYVRFLDYARELTLIKRIGGGYQFYHQEFKEYFKSIPLNER</sequence>